<organism evidence="2 3">
    <name type="scientific">Pleurodeles waltl</name>
    <name type="common">Iberian ribbed newt</name>
    <dbReference type="NCBI Taxonomy" id="8319"/>
    <lineage>
        <taxon>Eukaryota</taxon>
        <taxon>Metazoa</taxon>
        <taxon>Chordata</taxon>
        <taxon>Craniata</taxon>
        <taxon>Vertebrata</taxon>
        <taxon>Euteleostomi</taxon>
        <taxon>Amphibia</taxon>
        <taxon>Batrachia</taxon>
        <taxon>Caudata</taxon>
        <taxon>Salamandroidea</taxon>
        <taxon>Salamandridae</taxon>
        <taxon>Pleurodelinae</taxon>
        <taxon>Pleurodeles</taxon>
    </lineage>
</organism>
<dbReference type="EMBL" id="JANPWB010000013">
    <property type="protein sequence ID" value="KAJ1106363.1"/>
    <property type="molecule type" value="Genomic_DNA"/>
</dbReference>
<dbReference type="Proteomes" id="UP001066276">
    <property type="component" value="Chromosome 9"/>
</dbReference>
<feature type="region of interest" description="Disordered" evidence="1">
    <location>
        <begin position="25"/>
        <end position="60"/>
    </location>
</feature>
<name>A0AAV7MZI6_PLEWA</name>
<comment type="caution">
    <text evidence="2">The sequence shown here is derived from an EMBL/GenBank/DDBJ whole genome shotgun (WGS) entry which is preliminary data.</text>
</comment>
<gene>
    <name evidence="2" type="ORF">NDU88_003764</name>
</gene>
<keyword evidence="3" id="KW-1185">Reference proteome</keyword>
<evidence type="ECO:0000313" key="3">
    <source>
        <dbReference type="Proteomes" id="UP001066276"/>
    </source>
</evidence>
<accession>A0AAV7MZI6</accession>
<evidence type="ECO:0000256" key="1">
    <source>
        <dbReference type="SAM" id="MobiDB-lite"/>
    </source>
</evidence>
<proteinExistence type="predicted"/>
<reference evidence="2" key="1">
    <citation type="journal article" date="2022" name="bioRxiv">
        <title>Sequencing and chromosome-scale assembly of the giantPleurodeles waltlgenome.</title>
        <authorList>
            <person name="Brown T."/>
            <person name="Elewa A."/>
            <person name="Iarovenko S."/>
            <person name="Subramanian E."/>
            <person name="Araus A.J."/>
            <person name="Petzold A."/>
            <person name="Susuki M."/>
            <person name="Suzuki K.-i.T."/>
            <person name="Hayashi T."/>
            <person name="Toyoda A."/>
            <person name="Oliveira C."/>
            <person name="Osipova E."/>
            <person name="Leigh N.D."/>
            <person name="Simon A."/>
            <person name="Yun M.H."/>
        </authorList>
    </citation>
    <scope>NUCLEOTIDE SEQUENCE</scope>
    <source>
        <strain evidence="2">20211129_DDA</strain>
        <tissue evidence="2">Liver</tissue>
    </source>
</reference>
<evidence type="ECO:0000313" key="2">
    <source>
        <dbReference type="EMBL" id="KAJ1106363.1"/>
    </source>
</evidence>
<sequence length="82" mass="8385">MLSLPPAHFGAPLARVRKCLVRRGAPGHSCHAHPPRDASAARPWGMGAPRGSSSPHGKLCGARNADGLLCPGEPLAARPPGP</sequence>
<protein>
    <submittedName>
        <fullName evidence="2">Uncharacterized protein</fullName>
    </submittedName>
</protein>
<dbReference type="AlphaFoldDB" id="A0AAV7MZI6"/>